<sequence>MMFRSAEKAFKEGIGQQPYDVVIVPGFPYNGQNWDRVVKMRVHWANFLYRKGYAKNIIFSGSAVATPYIESRIMKQYAVAMGVAEDRIFIEEKAEHSTENVYYSFCMARDMGFTKVALATDPYQNSYMSKFARRFELPIGFLPTVLDTLRSLKMDEPGINPALAMRKDFVRLSEREHFFQRFKGTMGGYIQWYESDLKTKKLKRRYKNRTLPAKE</sequence>
<gene>
    <name evidence="2" type="ORF">DSL64_17705</name>
</gene>
<proteinExistence type="predicted"/>
<dbReference type="OrthoDB" id="663545at2"/>
<accession>A0A3D8Y8D9</accession>
<dbReference type="AlphaFoldDB" id="A0A3D8Y8D9"/>
<dbReference type="InterPro" id="IPR014729">
    <property type="entry name" value="Rossmann-like_a/b/a_fold"/>
</dbReference>
<feature type="domain" description="DUF218" evidence="1">
    <location>
        <begin position="20"/>
        <end position="144"/>
    </location>
</feature>
<organism evidence="2 3">
    <name type="scientific">Dyadobacter luteus</name>
    <dbReference type="NCBI Taxonomy" id="2259619"/>
    <lineage>
        <taxon>Bacteria</taxon>
        <taxon>Pseudomonadati</taxon>
        <taxon>Bacteroidota</taxon>
        <taxon>Cytophagia</taxon>
        <taxon>Cytophagales</taxon>
        <taxon>Spirosomataceae</taxon>
        <taxon>Dyadobacter</taxon>
    </lineage>
</organism>
<protein>
    <submittedName>
        <fullName evidence="2">YdcF family protein</fullName>
    </submittedName>
</protein>
<evidence type="ECO:0000313" key="3">
    <source>
        <dbReference type="Proteomes" id="UP000256373"/>
    </source>
</evidence>
<keyword evidence="3" id="KW-1185">Reference proteome</keyword>
<evidence type="ECO:0000259" key="1">
    <source>
        <dbReference type="Pfam" id="PF02698"/>
    </source>
</evidence>
<dbReference type="CDD" id="cd06259">
    <property type="entry name" value="YdcF-like"/>
    <property type="match status" value="1"/>
</dbReference>
<name>A0A3D8Y8D9_9BACT</name>
<dbReference type="InterPro" id="IPR003848">
    <property type="entry name" value="DUF218"/>
</dbReference>
<dbReference type="Proteomes" id="UP000256373">
    <property type="component" value="Unassembled WGS sequence"/>
</dbReference>
<dbReference type="RefSeq" id="WP_115832260.1">
    <property type="nucleotide sequence ID" value="NZ_QNUL01000015.1"/>
</dbReference>
<reference evidence="2 3" key="1">
    <citation type="submission" date="2018-07" db="EMBL/GenBank/DDBJ databases">
        <title>Dyadobacter roseus sp. nov., isolated from rose rhizosphere soil.</title>
        <authorList>
            <person name="Chen L."/>
        </authorList>
    </citation>
    <scope>NUCLEOTIDE SEQUENCE [LARGE SCALE GENOMIC DNA]</scope>
    <source>
        <strain evidence="2 3">RS19</strain>
    </source>
</reference>
<comment type="caution">
    <text evidence="2">The sequence shown here is derived from an EMBL/GenBank/DDBJ whole genome shotgun (WGS) entry which is preliminary data.</text>
</comment>
<dbReference type="EMBL" id="QNUL01000015">
    <property type="protein sequence ID" value="REA59487.1"/>
    <property type="molecule type" value="Genomic_DNA"/>
</dbReference>
<dbReference type="Gene3D" id="3.40.50.620">
    <property type="entry name" value="HUPs"/>
    <property type="match status" value="1"/>
</dbReference>
<evidence type="ECO:0000313" key="2">
    <source>
        <dbReference type="EMBL" id="REA59487.1"/>
    </source>
</evidence>
<dbReference type="Pfam" id="PF02698">
    <property type="entry name" value="DUF218"/>
    <property type="match status" value="1"/>
</dbReference>